<dbReference type="SUPFAM" id="SSF53448">
    <property type="entry name" value="Nucleotide-diphospho-sugar transferases"/>
    <property type="match status" value="1"/>
</dbReference>
<dbReference type="Gene3D" id="3.90.550.10">
    <property type="entry name" value="Spore Coat Polysaccharide Biosynthesis Protein SpsA, Chain A"/>
    <property type="match status" value="1"/>
</dbReference>
<dbReference type="Pfam" id="PF00535">
    <property type="entry name" value="Glycos_transf_2"/>
    <property type="match status" value="1"/>
</dbReference>
<sequence length="479" mass="56095">MSEHLNIDQKELKNYKLNNLPPYQYRPNPVANHTQDWTITRVSVIIPAFNAFDTISQTLMSIAMQEDIDEIETIIVDDHSTEGTYDEICEMFSQFMKIKLIRLEKGLGPGGARQVGFDHAVGQMVTAIDADDCFCRPDAISQMLRCMIEKDQDVVVAQFLEQNEQGWLHVHNCEMVWVFAHAYSKAFLEKYSIRMNISHSNEDTGFNRLVAGCTNRIWFLGDYSGLYMWRHKNTSITRFNNGMYGGGSGETGWLANMMWQIDHLKRRYINSNYIMREIMMTMFNCYWFYIQNQYQWPLQSDKELNRMRFFYWNYYVPIKDKIEPDVFKQLYIESANGRNLEQQGCIPKLTIYQFLDKLAEEQYQIRPEDDVDGSEPIHEMYEDTPADTPVEVTDYTNNIRIFFKNRNNNTNLARMDNMDREVKKEQVSFKDLRTVKSDKKYDENGKLILGDYKVSAAKVDNCVGAIKAYNGGDIYESRS</sequence>
<protein>
    <submittedName>
        <fullName evidence="2">Glycosyltransferase</fullName>
    </submittedName>
</protein>
<proteinExistence type="predicted"/>
<dbReference type="InterPro" id="IPR050834">
    <property type="entry name" value="Glycosyltransf_2"/>
</dbReference>
<dbReference type="EMBL" id="BK015472">
    <property type="protein sequence ID" value="DAE08533.1"/>
    <property type="molecule type" value="Genomic_DNA"/>
</dbReference>
<name>A0A8S5PPT3_9CAUD</name>
<evidence type="ECO:0000259" key="1">
    <source>
        <dbReference type="Pfam" id="PF00535"/>
    </source>
</evidence>
<evidence type="ECO:0000313" key="2">
    <source>
        <dbReference type="EMBL" id="DAE08533.1"/>
    </source>
</evidence>
<dbReference type="PANTHER" id="PTHR43685:SF3">
    <property type="entry name" value="SLR2126 PROTEIN"/>
    <property type="match status" value="1"/>
</dbReference>
<dbReference type="InterPro" id="IPR029044">
    <property type="entry name" value="Nucleotide-diphossugar_trans"/>
</dbReference>
<accession>A0A8S5PPT3</accession>
<feature type="domain" description="Glycosyltransferase 2-like" evidence="1">
    <location>
        <begin position="43"/>
        <end position="175"/>
    </location>
</feature>
<dbReference type="InterPro" id="IPR001173">
    <property type="entry name" value="Glyco_trans_2-like"/>
</dbReference>
<dbReference type="PANTHER" id="PTHR43685">
    <property type="entry name" value="GLYCOSYLTRANSFERASE"/>
    <property type="match status" value="1"/>
</dbReference>
<reference evidence="2" key="1">
    <citation type="journal article" date="2021" name="Proc. Natl. Acad. Sci. U.S.A.">
        <title>A Catalog of Tens of Thousands of Viruses from Human Metagenomes Reveals Hidden Associations with Chronic Diseases.</title>
        <authorList>
            <person name="Tisza M.J."/>
            <person name="Buck C.B."/>
        </authorList>
    </citation>
    <scope>NUCLEOTIDE SEQUENCE</scope>
    <source>
        <strain evidence="2">CtwwN25</strain>
    </source>
</reference>
<organism evidence="2">
    <name type="scientific">Myoviridae sp. ctwwN25</name>
    <dbReference type="NCBI Taxonomy" id="2825209"/>
    <lineage>
        <taxon>Viruses</taxon>
        <taxon>Duplodnaviria</taxon>
        <taxon>Heunggongvirae</taxon>
        <taxon>Uroviricota</taxon>
        <taxon>Caudoviricetes</taxon>
    </lineage>
</organism>
<dbReference type="CDD" id="cd00761">
    <property type="entry name" value="Glyco_tranf_GTA_type"/>
    <property type="match status" value="1"/>
</dbReference>